<gene>
    <name evidence="3" type="ORF">BV98_001983</name>
</gene>
<dbReference type="Gene3D" id="3.10.450.160">
    <property type="entry name" value="inner membrane protein cigr"/>
    <property type="match status" value="1"/>
</dbReference>
<dbReference type="RefSeq" id="WP_037465500.1">
    <property type="nucleotide sequence ID" value="NZ_BCZD01000029.1"/>
</dbReference>
<dbReference type="OrthoDB" id="7205329at2"/>
<keyword evidence="4" id="KW-1185">Reference proteome</keyword>
<accession>A0A086P9W2</accession>
<reference evidence="3" key="1">
    <citation type="submission" date="2014-08" db="EMBL/GenBank/DDBJ databases">
        <title>Draft genome sequences of Sphingobium herbicidovorans.</title>
        <authorList>
            <person name="Gan H.M."/>
            <person name="Gan H.Y."/>
            <person name="Savka M.A."/>
        </authorList>
    </citation>
    <scope>NUCLEOTIDE SEQUENCE [LARGE SCALE GENOMIC DNA]</scope>
    <source>
        <strain evidence="3">NBRC 16415</strain>
    </source>
</reference>
<dbReference type="AlphaFoldDB" id="A0A086P9W2"/>
<evidence type="ECO:0000313" key="4">
    <source>
        <dbReference type="Proteomes" id="UP000024284"/>
    </source>
</evidence>
<evidence type="ECO:0000256" key="2">
    <source>
        <dbReference type="SAM" id="SignalP"/>
    </source>
</evidence>
<dbReference type="PATRIC" id="fig|1219045.3.peg.2026"/>
<protein>
    <submittedName>
        <fullName evidence="3">Membrane protein</fullName>
    </submittedName>
</protein>
<evidence type="ECO:0000313" key="3">
    <source>
        <dbReference type="EMBL" id="KFG90180.1"/>
    </source>
</evidence>
<feature type="coiled-coil region" evidence="1">
    <location>
        <begin position="20"/>
        <end position="70"/>
    </location>
</feature>
<comment type="caution">
    <text evidence="3">The sequence shown here is derived from an EMBL/GenBank/DDBJ whole genome shotgun (WGS) entry which is preliminary data.</text>
</comment>
<dbReference type="EMBL" id="JFZA02000014">
    <property type="protein sequence ID" value="KFG90180.1"/>
    <property type="molecule type" value="Genomic_DNA"/>
</dbReference>
<dbReference type="InterPro" id="IPR024572">
    <property type="entry name" value="RcnB"/>
</dbReference>
<feature type="chain" id="PRO_5001813283" evidence="2">
    <location>
        <begin position="22"/>
        <end position="157"/>
    </location>
</feature>
<organism evidence="3 4">
    <name type="scientific">Sphingobium herbicidovorans (strain ATCC 700291 / DSM 11019 / CCUG 56400 / KCTC 2939 / LMG 18315 / NBRC 16415 / MH)</name>
    <name type="common">Sphingomonas herbicidovorans</name>
    <dbReference type="NCBI Taxonomy" id="1219045"/>
    <lineage>
        <taxon>Bacteria</taxon>
        <taxon>Pseudomonadati</taxon>
        <taxon>Pseudomonadota</taxon>
        <taxon>Alphaproteobacteria</taxon>
        <taxon>Sphingomonadales</taxon>
        <taxon>Sphingomonadaceae</taxon>
        <taxon>Sphingobium</taxon>
    </lineage>
</organism>
<proteinExistence type="predicted"/>
<dbReference type="eggNOG" id="COG5455">
    <property type="taxonomic scope" value="Bacteria"/>
</dbReference>
<feature type="signal peptide" evidence="2">
    <location>
        <begin position="1"/>
        <end position="21"/>
    </location>
</feature>
<dbReference type="Proteomes" id="UP000024284">
    <property type="component" value="Unassembled WGS sequence"/>
</dbReference>
<dbReference type="STRING" id="76947.GCA_002080435_02080"/>
<dbReference type="Pfam" id="PF11776">
    <property type="entry name" value="RcnB"/>
    <property type="match status" value="1"/>
</dbReference>
<keyword evidence="2" id="KW-0732">Signal</keyword>
<keyword evidence="1" id="KW-0175">Coiled coil</keyword>
<name>A0A086P9W2_SPHHM</name>
<sequence length="157" mass="19429">MRKFIILGLIAATAMPTAVMAQSRSEVRDSARDLRQEQRELRDARRYGDRRDVREQRRDVRDARQELREDWRDYRRSHRDVYRGGNWRAPFRYNRWEVGSRLRPNYYNSRYYIADPNRYRLPRPGNRNLRWVRHYNDVLLVNVRSGRVMQVHRGFFW</sequence>
<evidence type="ECO:0000256" key="1">
    <source>
        <dbReference type="SAM" id="Coils"/>
    </source>
</evidence>